<dbReference type="Pfam" id="PF02518">
    <property type="entry name" value="HATPase_c"/>
    <property type="match status" value="1"/>
</dbReference>
<keyword evidence="10 11" id="KW-0472">Membrane</keyword>
<evidence type="ECO:0000313" key="14">
    <source>
        <dbReference type="Proteomes" id="UP000050934"/>
    </source>
</evidence>
<evidence type="ECO:0000256" key="5">
    <source>
        <dbReference type="ARBA" id="ARBA00022679"/>
    </source>
</evidence>
<reference evidence="13 14" key="1">
    <citation type="journal article" date="2015" name="Genome Announc.">
        <title>Expanding the biotechnology potential of lactobacilli through comparative genomics of 213 strains and associated genera.</title>
        <authorList>
            <person name="Sun Z."/>
            <person name="Harris H.M."/>
            <person name="McCann A."/>
            <person name="Guo C."/>
            <person name="Argimon S."/>
            <person name="Zhang W."/>
            <person name="Yang X."/>
            <person name="Jeffery I.B."/>
            <person name="Cooney J.C."/>
            <person name="Kagawa T.F."/>
            <person name="Liu W."/>
            <person name="Song Y."/>
            <person name="Salvetti E."/>
            <person name="Wrobel A."/>
            <person name="Rasinkangas P."/>
            <person name="Parkhill J."/>
            <person name="Rea M.C."/>
            <person name="O'Sullivan O."/>
            <person name="Ritari J."/>
            <person name="Douillard F.P."/>
            <person name="Paul Ross R."/>
            <person name="Yang R."/>
            <person name="Briner A.E."/>
            <person name="Felis G.E."/>
            <person name="de Vos W.M."/>
            <person name="Barrangou R."/>
            <person name="Klaenhammer T.R."/>
            <person name="Caufield P.W."/>
            <person name="Cui Y."/>
            <person name="Zhang H."/>
            <person name="O'Toole P.W."/>
        </authorList>
    </citation>
    <scope>NUCLEOTIDE SEQUENCE [LARGE SCALE GENOMIC DNA]</scope>
    <source>
        <strain evidence="13 14">DSM 17896</strain>
    </source>
</reference>
<evidence type="ECO:0000313" key="13">
    <source>
        <dbReference type="EMBL" id="KRN58298.1"/>
    </source>
</evidence>
<dbReference type="OrthoDB" id="9780487at2"/>
<dbReference type="AlphaFoldDB" id="A0A0R2I8U6"/>
<proteinExistence type="predicted"/>
<evidence type="ECO:0000256" key="9">
    <source>
        <dbReference type="ARBA" id="ARBA00023012"/>
    </source>
</evidence>
<evidence type="ECO:0000259" key="12">
    <source>
        <dbReference type="PROSITE" id="PS50109"/>
    </source>
</evidence>
<protein>
    <recommendedName>
        <fullName evidence="3">histidine kinase</fullName>
        <ecNumber evidence="3">2.7.13.3</ecNumber>
    </recommendedName>
</protein>
<keyword evidence="7 13" id="KW-0418">Kinase</keyword>
<comment type="catalytic activity">
    <reaction evidence="1">
        <text>ATP + protein L-histidine = ADP + protein N-phospho-L-histidine.</text>
        <dbReference type="EC" id="2.7.13.3"/>
    </reaction>
</comment>
<dbReference type="PATRIC" id="fig|396268.3.peg.753"/>
<comment type="subcellular location">
    <subcellularLocation>
        <location evidence="2">Cell membrane</location>
        <topology evidence="2">Multi-pass membrane protein</topology>
    </subcellularLocation>
</comment>
<gene>
    <name evidence="13" type="ORF">IV45_GL000743</name>
</gene>
<dbReference type="GO" id="GO:0005886">
    <property type="term" value="C:plasma membrane"/>
    <property type="evidence" value="ECO:0007669"/>
    <property type="project" value="UniProtKB-SubCell"/>
</dbReference>
<keyword evidence="6 11" id="KW-0812">Transmembrane</keyword>
<dbReference type="PANTHER" id="PTHR45453:SF2">
    <property type="entry name" value="HISTIDINE KINASE"/>
    <property type="match status" value="1"/>
</dbReference>
<evidence type="ECO:0000256" key="8">
    <source>
        <dbReference type="ARBA" id="ARBA00022989"/>
    </source>
</evidence>
<dbReference type="GO" id="GO:0016036">
    <property type="term" value="P:cellular response to phosphate starvation"/>
    <property type="evidence" value="ECO:0007669"/>
    <property type="project" value="TreeGrafter"/>
</dbReference>
<evidence type="ECO:0000256" key="2">
    <source>
        <dbReference type="ARBA" id="ARBA00004651"/>
    </source>
</evidence>
<dbReference type="Gene3D" id="3.30.565.10">
    <property type="entry name" value="Histidine kinase-like ATPase, C-terminal domain"/>
    <property type="match status" value="1"/>
</dbReference>
<feature type="transmembrane region" description="Helical" evidence="11">
    <location>
        <begin position="14"/>
        <end position="35"/>
    </location>
</feature>
<dbReference type="GO" id="GO:0000155">
    <property type="term" value="F:phosphorelay sensor kinase activity"/>
    <property type="evidence" value="ECO:0007669"/>
    <property type="project" value="TreeGrafter"/>
</dbReference>
<evidence type="ECO:0000256" key="7">
    <source>
        <dbReference type="ARBA" id="ARBA00022777"/>
    </source>
</evidence>
<accession>A0A0R2I8U6</accession>
<sequence length="324" mass="36530">MKAKSFVAYQLKHWLPGTFAYFLLLGLIELLVTFYRVPQAFFFDVVRFSLPLMIIWALVDVLRSWHKVRKVSHDQDILAADPVQVALITRQRRQNKDSQALIKQLRIRQQSQLDQMELYSHEIKNSLTSLQAAAENHPHVASQAVLSAVHSANYHLNMMLGDERLSMDDNDFDFEWVDLSALVTGILKDNSAIFINLQLQPQLTSLDGVHVLTDRKWLRFCLVQLLSNAIKYSAPGSTIELKWSGHQLQIIDHGCGITASDLPRIYDNGFSGHNGHQTTKSTGMGLYLVKKVTQQLNFSVSVASTIGQGTTASLNFLPTNVRQS</sequence>
<dbReference type="EMBL" id="JQBW01000010">
    <property type="protein sequence ID" value="KRN58298.1"/>
    <property type="molecule type" value="Genomic_DNA"/>
</dbReference>
<dbReference type="PROSITE" id="PS50109">
    <property type="entry name" value="HIS_KIN"/>
    <property type="match status" value="1"/>
</dbReference>
<feature type="transmembrane region" description="Helical" evidence="11">
    <location>
        <begin position="41"/>
        <end position="62"/>
    </location>
</feature>
<dbReference type="EC" id="2.7.13.3" evidence="3"/>
<dbReference type="SUPFAM" id="SSF55874">
    <property type="entry name" value="ATPase domain of HSP90 chaperone/DNA topoisomerase II/histidine kinase"/>
    <property type="match status" value="1"/>
</dbReference>
<organism evidence="13 14">
    <name type="scientific">Limosilactobacillus secaliphilus</name>
    <dbReference type="NCBI Taxonomy" id="396268"/>
    <lineage>
        <taxon>Bacteria</taxon>
        <taxon>Bacillati</taxon>
        <taxon>Bacillota</taxon>
        <taxon>Bacilli</taxon>
        <taxon>Lactobacillales</taxon>
        <taxon>Lactobacillaceae</taxon>
        <taxon>Limosilactobacillus</taxon>
    </lineage>
</organism>
<evidence type="ECO:0000256" key="3">
    <source>
        <dbReference type="ARBA" id="ARBA00012438"/>
    </source>
</evidence>
<dbReference type="InterPro" id="IPR003594">
    <property type="entry name" value="HATPase_dom"/>
</dbReference>
<feature type="domain" description="Histidine kinase" evidence="12">
    <location>
        <begin position="118"/>
        <end position="320"/>
    </location>
</feature>
<dbReference type="STRING" id="396268.IV45_GL000743"/>
<comment type="caution">
    <text evidence="13">The sequence shown here is derived from an EMBL/GenBank/DDBJ whole genome shotgun (WGS) entry which is preliminary data.</text>
</comment>
<name>A0A0R2I8U6_9LACO</name>
<keyword evidence="5" id="KW-0808">Transferase</keyword>
<dbReference type="InterPro" id="IPR005467">
    <property type="entry name" value="His_kinase_dom"/>
</dbReference>
<evidence type="ECO:0000256" key="6">
    <source>
        <dbReference type="ARBA" id="ARBA00022692"/>
    </source>
</evidence>
<dbReference type="RefSeq" id="WP_057741523.1">
    <property type="nucleotide sequence ID" value="NZ_JQBW01000010.1"/>
</dbReference>
<keyword evidence="14" id="KW-1185">Reference proteome</keyword>
<evidence type="ECO:0000256" key="1">
    <source>
        <dbReference type="ARBA" id="ARBA00000085"/>
    </source>
</evidence>
<dbReference type="PANTHER" id="PTHR45453">
    <property type="entry name" value="PHOSPHATE REGULON SENSOR PROTEIN PHOR"/>
    <property type="match status" value="1"/>
</dbReference>
<dbReference type="SMART" id="SM00387">
    <property type="entry name" value="HATPase_c"/>
    <property type="match status" value="1"/>
</dbReference>
<keyword evidence="9" id="KW-0902">Two-component regulatory system</keyword>
<evidence type="ECO:0000256" key="11">
    <source>
        <dbReference type="SAM" id="Phobius"/>
    </source>
</evidence>
<dbReference type="InterPro" id="IPR036890">
    <property type="entry name" value="HATPase_C_sf"/>
</dbReference>
<keyword evidence="8 11" id="KW-1133">Transmembrane helix</keyword>
<dbReference type="InterPro" id="IPR050351">
    <property type="entry name" value="BphY/WalK/GraS-like"/>
</dbReference>
<evidence type="ECO:0000256" key="4">
    <source>
        <dbReference type="ARBA" id="ARBA00022475"/>
    </source>
</evidence>
<dbReference type="GO" id="GO:0004721">
    <property type="term" value="F:phosphoprotein phosphatase activity"/>
    <property type="evidence" value="ECO:0007669"/>
    <property type="project" value="TreeGrafter"/>
</dbReference>
<keyword evidence="4" id="KW-1003">Cell membrane</keyword>
<evidence type="ECO:0000256" key="10">
    <source>
        <dbReference type="ARBA" id="ARBA00023136"/>
    </source>
</evidence>
<dbReference type="Proteomes" id="UP000050934">
    <property type="component" value="Unassembled WGS sequence"/>
</dbReference>